<keyword evidence="1" id="KW-0812">Transmembrane</keyword>
<dbReference type="EMBL" id="JAKIKP010000015">
    <property type="protein sequence ID" value="MCL1144078.1"/>
    <property type="molecule type" value="Genomic_DNA"/>
</dbReference>
<keyword evidence="1" id="KW-0472">Membrane</keyword>
<dbReference type="Proteomes" id="UP001139333">
    <property type="component" value="Unassembled WGS sequence"/>
</dbReference>
<evidence type="ECO:0000256" key="1">
    <source>
        <dbReference type="SAM" id="Phobius"/>
    </source>
</evidence>
<reference evidence="2" key="1">
    <citation type="submission" date="2022-01" db="EMBL/GenBank/DDBJ databases">
        <title>Whole genome-based taxonomy of the Shewanellaceae.</title>
        <authorList>
            <person name="Martin-Rodriguez A.J."/>
        </authorList>
    </citation>
    <scope>NUCLEOTIDE SEQUENCE</scope>
    <source>
        <strain evidence="2">DSM 16422</strain>
    </source>
</reference>
<sequence>MITKHNFKILVIVSILAILAYSLYDNNNNKPTLNISVVSSDYKPEKSALTTSKVSNTSHQKPEYISQPIKQNSINNDMSEEISPFTMLSKYTGTISLDLHSYDDIQVSTKVNIITPNAEYKSVIDDIYFDYDLEQLIVSFHGDNNEGLLVYHPQDGSSFLTFNSQQLSFESILDNNGVGEFVNIAELEKDGIITPPNYENDTVYVDNTKR</sequence>
<comment type="caution">
    <text evidence="2">The sequence shown here is derived from an EMBL/GenBank/DDBJ whole genome shotgun (WGS) entry which is preliminary data.</text>
</comment>
<dbReference type="AlphaFoldDB" id="A0A9X2CI06"/>
<organism evidence="2 3">
    <name type="scientific">Shewanella gaetbuli</name>
    <dbReference type="NCBI Taxonomy" id="220752"/>
    <lineage>
        <taxon>Bacteria</taxon>
        <taxon>Pseudomonadati</taxon>
        <taxon>Pseudomonadota</taxon>
        <taxon>Gammaproteobacteria</taxon>
        <taxon>Alteromonadales</taxon>
        <taxon>Shewanellaceae</taxon>
        <taxon>Shewanella</taxon>
    </lineage>
</organism>
<proteinExistence type="predicted"/>
<feature type="transmembrane region" description="Helical" evidence="1">
    <location>
        <begin position="7"/>
        <end position="24"/>
    </location>
</feature>
<name>A0A9X2CI06_9GAMM</name>
<evidence type="ECO:0000313" key="2">
    <source>
        <dbReference type="EMBL" id="MCL1144078.1"/>
    </source>
</evidence>
<accession>A0A9X2CI06</accession>
<keyword evidence="3" id="KW-1185">Reference proteome</keyword>
<keyword evidence="1" id="KW-1133">Transmembrane helix</keyword>
<gene>
    <name evidence="2" type="ORF">L2672_15480</name>
</gene>
<evidence type="ECO:0000313" key="3">
    <source>
        <dbReference type="Proteomes" id="UP001139333"/>
    </source>
</evidence>
<protein>
    <submittedName>
        <fullName evidence="2">Uncharacterized protein</fullName>
    </submittedName>
</protein>
<dbReference type="RefSeq" id="WP_248996747.1">
    <property type="nucleotide sequence ID" value="NZ_JAKIKP010000015.1"/>
</dbReference>